<feature type="domain" description="Zinc finger piccolo-type" evidence="6">
    <location>
        <begin position="197"/>
        <end position="238"/>
    </location>
</feature>
<protein>
    <submittedName>
        <fullName evidence="7">Protein piccolo-like isoform X6</fullName>
    </submittedName>
</protein>
<feature type="non-terminal residue" evidence="7">
    <location>
        <position position="239"/>
    </location>
</feature>
<organism evidence="7 8">
    <name type="scientific">Clarias magur</name>
    <name type="common">Asian catfish</name>
    <name type="synonym">Macropteronotus magur</name>
    <dbReference type="NCBI Taxonomy" id="1594786"/>
    <lineage>
        <taxon>Eukaryota</taxon>
        <taxon>Metazoa</taxon>
        <taxon>Chordata</taxon>
        <taxon>Craniata</taxon>
        <taxon>Vertebrata</taxon>
        <taxon>Euteleostomi</taxon>
        <taxon>Actinopterygii</taxon>
        <taxon>Neopterygii</taxon>
        <taxon>Teleostei</taxon>
        <taxon>Ostariophysi</taxon>
        <taxon>Siluriformes</taxon>
        <taxon>Clariidae</taxon>
        <taxon>Clarias</taxon>
    </lineage>
</organism>
<feature type="compositionally biased region" description="Low complexity" evidence="5">
    <location>
        <begin position="41"/>
        <end position="50"/>
    </location>
</feature>
<dbReference type="InterPro" id="IPR052098">
    <property type="entry name" value="Presynaptic_Scaffold_Bsn/Pclo"/>
</dbReference>
<feature type="compositionally biased region" description="Low complexity" evidence="5">
    <location>
        <begin position="68"/>
        <end position="84"/>
    </location>
</feature>
<keyword evidence="1" id="KW-0479">Metal-binding</keyword>
<dbReference type="GO" id="GO:0098978">
    <property type="term" value="C:glutamatergic synapse"/>
    <property type="evidence" value="ECO:0007669"/>
    <property type="project" value="TreeGrafter"/>
</dbReference>
<dbReference type="InterPro" id="IPR013083">
    <property type="entry name" value="Znf_RING/FYVE/PHD"/>
</dbReference>
<dbReference type="InterPro" id="IPR008899">
    <property type="entry name" value="Znf_piccolo"/>
</dbReference>
<dbReference type="GO" id="GO:1904071">
    <property type="term" value="P:presynaptic active zone assembly"/>
    <property type="evidence" value="ECO:0007669"/>
    <property type="project" value="TreeGrafter"/>
</dbReference>
<evidence type="ECO:0000256" key="2">
    <source>
        <dbReference type="ARBA" id="ARBA00022737"/>
    </source>
</evidence>
<evidence type="ECO:0000313" key="7">
    <source>
        <dbReference type="EMBL" id="KAF5901452.1"/>
    </source>
</evidence>
<evidence type="ECO:0000259" key="6">
    <source>
        <dbReference type="Pfam" id="PF05715"/>
    </source>
</evidence>
<feature type="compositionally biased region" description="Low complexity" evidence="5">
    <location>
        <begin position="100"/>
        <end position="128"/>
    </location>
</feature>
<evidence type="ECO:0000256" key="1">
    <source>
        <dbReference type="ARBA" id="ARBA00022723"/>
    </source>
</evidence>
<dbReference type="Proteomes" id="UP000727407">
    <property type="component" value="Unassembled WGS sequence"/>
</dbReference>
<dbReference type="GO" id="GO:0035418">
    <property type="term" value="P:protein localization to synapse"/>
    <property type="evidence" value="ECO:0007669"/>
    <property type="project" value="TreeGrafter"/>
</dbReference>
<sequence>MVSERSSEHQTSGGRGAGGLSKSRTVDAFGEGPPPKPKPGRSPSSLSLLESRFRQEPKDPEQPRTGMFSSSFLSGVSSAVSSASIPKFSLFGDDDEDASKQGQKPPGPQQSSTKGQAPPGQRQAAAPQGLGGKPAGPGPGPGPGPQQQGSKPKDAVPQQQGPAKTDTGGSGKPSGPQQSPAKASPLPGGTAKPGGLLCPLCKTTELNLQAKDKPPNYSTCTQCKQQVCSLCGFSPPDSA</sequence>
<dbReference type="GO" id="GO:0098882">
    <property type="term" value="F:structural constituent of presynaptic active zone"/>
    <property type="evidence" value="ECO:0007669"/>
    <property type="project" value="TreeGrafter"/>
</dbReference>
<feature type="compositionally biased region" description="Basic and acidic residues" evidence="5">
    <location>
        <begin position="51"/>
        <end position="62"/>
    </location>
</feature>
<keyword evidence="3" id="KW-0863">Zinc-finger</keyword>
<dbReference type="GO" id="GO:0030424">
    <property type="term" value="C:axon"/>
    <property type="evidence" value="ECO:0007669"/>
    <property type="project" value="TreeGrafter"/>
</dbReference>
<dbReference type="GO" id="GO:0008270">
    <property type="term" value="F:zinc ion binding"/>
    <property type="evidence" value="ECO:0007669"/>
    <property type="project" value="UniProtKB-KW"/>
</dbReference>
<feature type="region of interest" description="Disordered" evidence="5">
    <location>
        <begin position="1"/>
        <end position="198"/>
    </location>
</feature>
<keyword evidence="4" id="KW-0862">Zinc</keyword>
<dbReference type="GO" id="GO:0098982">
    <property type="term" value="C:GABA-ergic synapse"/>
    <property type="evidence" value="ECO:0007669"/>
    <property type="project" value="TreeGrafter"/>
</dbReference>
<proteinExistence type="predicted"/>
<comment type="caution">
    <text evidence="7">The sequence shown here is derived from an EMBL/GenBank/DDBJ whole genome shotgun (WGS) entry which is preliminary data.</text>
</comment>
<dbReference type="EMBL" id="QNUK01000112">
    <property type="protein sequence ID" value="KAF5901452.1"/>
    <property type="molecule type" value="Genomic_DNA"/>
</dbReference>
<dbReference type="Gene3D" id="3.30.40.10">
    <property type="entry name" value="Zinc/RING finger domain, C3HC4 (zinc finger)"/>
    <property type="match status" value="1"/>
</dbReference>
<dbReference type="GO" id="GO:0048788">
    <property type="term" value="C:cytoskeleton of presynaptic active zone"/>
    <property type="evidence" value="ECO:0007669"/>
    <property type="project" value="TreeGrafter"/>
</dbReference>
<dbReference type="PANTHER" id="PTHR14113:SF6">
    <property type="entry name" value="PROTEIN PICCOLO"/>
    <property type="match status" value="1"/>
</dbReference>
<evidence type="ECO:0000313" key="8">
    <source>
        <dbReference type="Proteomes" id="UP000727407"/>
    </source>
</evidence>
<evidence type="ECO:0000256" key="3">
    <source>
        <dbReference type="ARBA" id="ARBA00022771"/>
    </source>
</evidence>
<keyword evidence="2" id="KW-0677">Repeat</keyword>
<gene>
    <name evidence="7" type="ORF">DAT39_008843</name>
</gene>
<dbReference type="PANTHER" id="PTHR14113">
    <property type="entry name" value="PICCOLO/BASSOON"/>
    <property type="match status" value="1"/>
</dbReference>
<name>A0A8J4UMJ8_CLAMG</name>
<evidence type="ECO:0000256" key="4">
    <source>
        <dbReference type="ARBA" id="ARBA00022833"/>
    </source>
</evidence>
<evidence type="ECO:0000256" key="5">
    <source>
        <dbReference type="SAM" id="MobiDB-lite"/>
    </source>
</evidence>
<reference evidence="7" key="1">
    <citation type="submission" date="2020-07" db="EMBL/GenBank/DDBJ databases">
        <title>Clarias magur genome sequencing, assembly and annotation.</title>
        <authorList>
            <person name="Kushwaha B."/>
            <person name="Kumar R."/>
            <person name="Das P."/>
            <person name="Joshi C.G."/>
            <person name="Kumar D."/>
            <person name="Nagpure N.S."/>
            <person name="Pandey M."/>
            <person name="Agarwal S."/>
            <person name="Srivastava S."/>
            <person name="Singh M."/>
            <person name="Sahoo L."/>
            <person name="Jayasankar P."/>
            <person name="Meher P.K."/>
            <person name="Koringa P.G."/>
            <person name="Iquebal M.A."/>
            <person name="Das S.P."/>
            <person name="Bit A."/>
            <person name="Patnaik S."/>
            <person name="Patel N."/>
            <person name="Shah T.M."/>
            <person name="Hinsu A."/>
            <person name="Jena J.K."/>
        </authorList>
    </citation>
    <scope>NUCLEOTIDE SEQUENCE</scope>
    <source>
        <strain evidence="7">CIFAMagur01</strain>
        <tissue evidence="7">Testis</tissue>
    </source>
</reference>
<dbReference type="AlphaFoldDB" id="A0A8J4UMJ8"/>
<accession>A0A8J4UMJ8</accession>
<keyword evidence="8" id="KW-1185">Reference proteome</keyword>
<dbReference type="OrthoDB" id="10059918at2759"/>
<dbReference type="Pfam" id="PF05715">
    <property type="entry name" value="zf-piccolo"/>
    <property type="match status" value="1"/>
</dbReference>